<dbReference type="Pfam" id="PF01408">
    <property type="entry name" value="GFO_IDH_MocA"/>
    <property type="match status" value="1"/>
</dbReference>
<dbReference type="Proteomes" id="UP000824081">
    <property type="component" value="Unassembled WGS sequence"/>
</dbReference>
<evidence type="ECO:0000313" key="5">
    <source>
        <dbReference type="Proteomes" id="UP000824081"/>
    </source>
</evidence>
<dbReference type="InterPro" id="IPR051450">
    <property type="entry name" value="Gfo/Idh/MocA_Oxidoreductases"/>
</dbReference>
<dbReference type="InterPro" id="IPR004104">
    <property type="entry name" value="Gfo/Idh/MocA-like_OxRdtase_C"/>
</dbReference>
<comment type="similarity">
    <text evidence="1">Belongs to the Gfo/Idh/MocA family.</text>
</comment>
<dbReference type="PANTHER" id="PTHR43377">
    <property type="entry name" value="BILIVERDIN REDUCTASE A"/>
    <property type="match status" value="1"/>
</dbReference>
<evidence type="ECO:0000256" key="1">
    <source>
        <dbReference type="ARBA" id="ARBA00010928"/>
    </source>
</evidence>
<name>A0A9D1MF16_9FIRM</name>
<dbReference type="EMBL" id="DVMZ01000111">
    <property type="protein sequence ID" value="HIU59308.1"/>
    <property type="molecule type" value="Genomic_DNA"/>
</dbReference>
<sequence>MSEKIFTVAILGCGGRGGEAYGRLFAKMPEKFRIVSICDYNPEKLKKYGRIYGVPEEMLFSDEKEFFAARRADVLTVTTMDADHVRQAEEGLRLGYDLLLEKPISDSREECLRLLEAQKKYGGKVLVCHVLRYAPAFRKVFDLIREGTIGRLAAIQAVEQVAYWHQAHSYVRGNWRRTEDTTPMILAKCCHDLDLLQWYAGARCESVSSVGDLTFFNEKNAPENTAARCMECRLRDSCPYSAKVLYVDRWKKAGCPENEWPYNVLTTALPLTEEAIRGAIEKGPYGRCVFRCDNDAVDHQLTQMTFANGVKATLTMTAFTAEGGRIMKFCGTLGEIVLNETEDKIDVKPFGKAPECLRIGVLAESGYAHGGGDYGLISELYEVLSGRAKPETSLEASVESHLMGIAAEESRLQGGALIRVHA</sequence>
<proteinExistence type="inferred from homology"/>
<reference evidence="4" key="2">
    <citation type="journal article" date="2021" name="PeerJ">
        <title>Extensive microbial diversity within the chicken gut microbiome revealed by metagenomics and culture.</title>
        <authorList>
            <person name="Gilroy R."/>
            <person name="Ravi A."/>
            <person name="Getino M."/>
            <person name="Pursley I."/>
            <person name="Horton D.L."/>
            <person name="Alikhan N.F."/>
            <person name="Baker D."/>
            <person name="Gharbi K."/>
            <person name="Hall N."/>
            <person name="Watson M."/>
            <person name="Adriaenssens E.M."/>
            <person name="Foster-Nyarko E."/>
            <person name="Jarju S."/>
            <person name="Secka A."/>
            <person name="Antonio M."/>
            <person name="Oren A."/>
            <person name="Chaudhuri R.R."/>
            <person name="La Ragione R."/>
            <person name="Hildebrand F."/>
            <person name="Pallen M.J."/>
        </authorList>
    </citation>
    <scope>NUCLEOTIDE SEQUENCE</scope>
    <source>
        <strain evidence="4">11687</strain>
    </source>
</reference>
<feature type="domain" description="Gfo/Idh/MocA-like oxidoreductase C-terminal" evidence="3">
    <location>
        <begin position="143"/>
        <end position="342"/>
    </location>
</feature>
<dbReference type="PANTHER" id="PTHR43377:SF2">
    <property type="entry name" value="BINDING ROSSMANN FOLD OXIDOREDUCTASE, PUTATIVE (AFU_ORTHOLOGUE AFUA_4G00560)-RELATED"/>
    <property type="match status" value="1"/>
</dbReference>
<evidence type="ECO:0000259" key="3">
    <source>
        <dbReference type="Pfam" id="PF02894"/>
    </source>
</evidence>
<dbReference type="AlphaFoldDB" id="A0A9D1MF16"/>
<protein>
    <submittedName>
        <fullName evidence="4">Gfo/Idh/MocA family oxidoreductase</fullName>
    </submittedName>
</protein>
<gene>
    <name evidence="4" type="ORF">IAC57_04300</name>
</gene>
<comment type="caution">
    <text evidence="4">The sequence shown here is derived from an EMBL/GenBank/DDBJ whole genome shotgun (WGS) entry which is preliminary data.</text>
</comment>
<dbReference type="SUPFAM" id="SSF51735">
    <property type="entry name" value="NAD(P)-binding Rossmann-fold domains"/>
    <property type="match status" value="1"/>
</dbReference>
<dbReference type="Gene3D" id="3.40.50.720">
    <property type="entry name" value="NAD(P)-binding Rossmann-like Domain"/>
    <property type="match status" value="1"/>
</dbReference>
<dbReference type="GO" id="GO:0000166">
    <property type="term" value="F:nucleotide binding"/>
    <property type="evidence" value="ECO:0007669"/>
    <property type="project" value="InterPro"/>
</dbReference>
<organism evidence="4 5">
    <name type="scientific">Candidatus Scatosoma pullistercoris</name>
    <dbReference type="NCBI Taxonomy" id="2840934"/>
    <lineage>
        <taxon>Bacteria</taxon>
        <taxon>Bacillati</taxon>
        <taxon>Bacillota</taxon>
        <taxon>Clostridia</taxon>
        <taxon>Candidatus Scatosoma</taxon>
    </lineage>
</organism>
<accession>A0A9D1MF16</accession>
<evidence type="ECO:0000259" key="2">
    <source>
        <dbReference type="Pfam" id="PF01408"/>
    </source>
</evidence>
<feature type="domain" description="Gfo/Idh/MocA-like oxidoreductase N-terminal" evidence="2">
    <location>
        <begin position="6"/>
        <end position="127"/>
    </location>
</feature>
<dbReference type="InterPro" id="IPR000683">
    <property type="entry name" value="Gfo/Idh/MocA-like_OxRdtase_N"/>
</dbReference>
<dbReference type="Pfam" id="PF02894">
    <property type="entry name" value="GFO_IDH_MocA_C"/>
    <property type="match status" value="1"/>
</dbReference>
<dbReference type="SUPFAM" id="SSF55347">
    <property type="entry name" value="Glyceraldehyde-3-phosphate dehydrogenase-like, C-terminal domain"/>
    <property type="match status" value="1"/>
</dbReference>
<dbReference type="Gene3D" id="3.30.360.10">
    <property type="entry name" value="Dihydrodipicolinate Reductase, domain 2"/>
    <property type="match status" value="1"/>
</dbReference>
<reference evidence="4" key="1">
    <citation type="submission" date="2020-10" db="EMBL/GenBank/DDBJ databases">
        <authorList>
            <person name="Gilroy R."/>
        </authorList>
    </citation>
    <scope>NUCLEOTIDE SEQUENCE</scope>
    <source>
        <strain evidence="4">11687</strain>
    </source>
</reference>
<evidence type="ECO:0000313" key="4">
    <source>
        <dbReference type="EMBL" id="HIU59308.1"/>
    </source>
</evidence>
<dbReference type="InterPro" id="IPR036291">
    <property type="entry name" value="NAD(P)-bd_dom_sf"/>
</dbReference>